<feature type="region of interest" description="Disordered" evidence="1">
    <location>
        <begin position="18"/>
        <end position="61"/>
    </location>
</feature>
<reference evidence="2" key="1">
    <citation type="submission" date="2020-03" db="EMBL/GenBank/DDBJ databases">
        <title>Roseovarius gahaiensis sp. nov., isolated from Gahai Saline Lake, China.</title>
        <authorList>
            <person name="Sun X."/>
        </authorList>
    </citation>
    <scope>NUCLEOTIDE SEQUENCE</scope>
    <source>
        <strain evidence="2">GH877</strain>
    </source>
</reference>
<feature type="region of interest" description="Disordered" evidence="1">
    <location>
        <begin position="134"/>
        <end position="214"/>
    </location>
</feature>
<organism evidence="2 3">
    <name type="scientific">Roseovarius gahaiensis</name>
    <dbReference type="NCBI Taxonomy" id="2716691"/>
    <lineage>
        <taxon>Bacteria</taxon>
        <taxon>Pseudomonadati</taxon>
        <taxon>Pseudomonadota</taxon>
        <taxon>Alphaproteobacteria</taxon>
        <taxon>Rhodobacterales</taxon>
        <taxon>Roseobacteraceae</taxon>
        <taxon>Roseovarius</taxon>
    </lineage>
</organism>
<sequence length="214" mass="23734">MTRAADFWSRRKARVAEEEQAQAQELEAQERAAREAEQAEKTDEDLLEELGLPDPDSLQQGDDFKAFMAKAVPDRIRRRALRKLWLSNPALANLDGLLDYGEDFTDSATVVENLQTAYQVGKGMLAHVEELARQAAEAEKPADPDLAEAATPEADEAPAFDDTSDADTDEIAAQPYDRPALSADAQSQDDMSAYDAAPRRRMRFAFDDQDVART</sequence>
<evidence type="ECO:0000313" key="3">
    <source>
        <dbReference type="Proteomes" id="UP000639775"/>
    </source>
</evidence>
<feature type="compositionally biased region" description="Basic and acidic residues" evidence="1">
    <location>
        <begin position="134"/>
        <end position="143"/>
    </location>
</feature>
<keyword evidence="3" id="KW-1185">Reference proteome</keyword>
<dbReference type="Pfam" id="PF11748">
    <property type="entry name" value="DUF3306"/>
    <property type="match status" value="1"/>
</dbReference>
<proteinExistence type="predicted"/>
<evidence type="ECO:0000256" key="1">
    <source>
        <dbReference type="SAM" id="MobiDB-lite"/>
    </source>
</evidence>
<gene>
    <name evidence="2" type="ORF">HAT86_13650</name>
</gene>
<feature type="compositionally biased region" description="Basic and acidic residues" evidence="1">
    <location>
        <begin position="204"/>
        <end position="214"/>
    </location>
</feature>
<accession>A0A967EH69</accession>
<comment type="caution">
    <text evidence="2">The sequence shown here is derived from an EMBL/GenBank/DDBJ whole genome shotgun (WGS) entry which is preliminary data.</text>
</comment>
<dbReference type="InterPro" id="IPR021735">
    <property type="entry name" value="DUF3306"/>
</dbReference>
<dbReference type="AlphaFoldDB" id="A0A967EH69"/>
<dbReference type="RefSeq" id="WP_167198872.1">
    <property type="nucleotide sequence ID" value="NZ_JAAORB010000035.1"/>
</dbReference>
<name>A0A967EH69_9RHOB</name>
<dbReference type="Proteomes" id="UP000639775">
    <property type="component" value="Unassembled WGS sequence"/>
</dbReference>
<dbReference type="EMBL" id="JAAORB010000035">
    <property type="protein sequence ID" value="NHQ75500.1"/>
    <property type="molecule type" value="Genomic_DNA"/>
</dbReference>
<feature type="compositionally biased region" description="Basic and acidic residues" evidence="1">
    <location>
        <begin position="28"/>
        <end position="41"/>
    </location>
</feature>
<evidence type="ECO:0000313" key="2">
    <source>
        <dbReference type="EMBL" id="NHQ75500.1"/>
    </source>
</evidence>
<feature type="compositionally biased region" description="Acidic residues" evidence="1">
    <location>
        <begin position="153"/>
        <end position="170"/>
    </location>
</feature>
<protein>
    <submittedName>
        <fullName evidence="2">DUF3306 domain-containing protein</fullName>
    </submittedName>
</protein>